<name>T1JKT1_STRMM</name>
<dbReference type="InterPro" id="IPR027079">
    <property type="entry name" value="Tfb1/GTF2H1"/>
</dbReference>
<dbReference type="PhylomeDB" id="T1JKT1"/>
<dbReference type="Pfam" id="PF03909">
    <property type="entry name" value="BSD"/>
    <property type="match status" value="1"/>
</dbReference>
<feature type="compositionally biased region" description="Basic and acidic residues" evidence="7">
    <location>
        <begin position="333"/>
        <end position="346"/>
    </location>
</feature>
<dbReference type="CDD" id="cd13229">
    <property type="entry name" value="PH_TFIIH"/>
    <property type="match status" value="1"/>
</dbReference>
<dbReference type="HOGENOM" id="CLU_037467_0_0_1"/>
<dbReference type="AlphaFoldDB" id="T1JKT1"/>
<dbReference type="EMBL" id="JH431663">
    <property type="status" value="NOT_ANNOTATED_CDS"/>
    <property type="molecule type" value="Genomic_DNA"/>
</dbReference>
<dbReference type="InterPro" id="IPR011993">
    <property type="entry name" value="PH-like_dom_sf"/>
</dbReference>
<dbReference type="SMART" id="SM00751">
    <property type="entry name" value="BSD"/>
    <property type="match status" value="2"/>
</dbReference>
<keyword evidence="10" id="KW-1185">Reference proteome</keyword>
<dbReference type="EnsemblMetazoa" id="SMAR014461-RA">
    <property type="protein sequence ID" value="SMAR014461-PA"/>
    <property type="gene ID" value="SMAR014461"/>
</dbReference>
<keyword evidence="3" id="KW-0677">Repeat</keyword>
<evidence type="ECO:0000256" key="5">
    <source>
        <dbReference type="ARBA" id="ARBA00023163"/>
    </source>
</evidence>
<dbReference type="Gene3D" id="6.10.140.1200">
    <property type="match status" value="1"/>
</dbReference>
<dbReference type="eggNOG" id="KOG2074">
    <property type="taxonomic scope" value="Eukaryota"/>
</dbReference>
<dbReference type="InterPro" id="IPR035925">
    <property type="entry name" value="BSD_dom_sf"/>
</dbReference>
<evidence type="ECO:0000259" key="8">
    <source>
        <dbReference type="PROSITE" id="PS50858"/>
    </source>
</evidence>
<dbReference type="Pfam" id="PF08567">
    <property type="entry name" value="PH_TFIIH"/>
    <property type="match status" value="1"/>
</dbReference>
<evidence type="ECO:0000256" key="3">
    <source>
        <dbReference type="ARBA" id="ARBA00022737"/>
    </source>
</evidence>
<keyword evidence="4" id="KW-0805">Transcription regulation</keyword>
<proteinExistence type="inferred from homology"/>
<sequence length="569" mass="65344">MSSSSEDVLHLVNHVKHKKSDGVLYVMAERLAWIMNGRDTFSISHKFSDIKMQKISPDGKSKIQLQVVLLDGGASTFHFTNPEGAETQIKDRNVVKEYLLELLPRFKRKVNKELEEKNNFLANDPELFQLYRDLVTSQVISADEFWATYLPERSQRAQITSNQLIGVSGAFLADIKPQTDGCNGLKYNLTADVIESIFKTYPQVKKKHMEHVPDKLSESEFWTRFFQSHYFHRDRINSGKDLFGDCMKNDELDIRTEIRQIVTDPLVNLPAFKDTISVEDYSEEQEPTQSQSSIINRNMIRRFNHHSMMVLKSCDIEKATETNVTAAQPQENSKTKEKNSKGKEKNSVNGVTKHSIQVDEVDATISPSQKKAKIQSKITYEDLESAEIVTTSNLNLMSSERYLHGPTQAACTDYATTNDELIEGVEQVHSAISGWEPRLTDVLHNNGAVTVLSELSPGGALMTRTHFDNLQQKVPQQVHDELKNLYSAVCELLRHFWSCFPVNSEFLEQKVVRMRDNLERFQYAKLKPFQDMLLKDHLETNLADHLNDMIDAAFKKFNNWQMRRFSNRK</sequence>
<evidence type="ECO:0000256" key="6">
    <source>
        <dbReference type="ARBA" id="ARBA00023242"/>
    </source>
</evidence>
<evidence type="ECO:0000256" key="2">
    <source>
        <dbReference type="ARBA" id="ARBA00009448"/>
    </source>
</evidence>
<evidence type="ECO:0000256" key="7">
    <source>
        <dbReference type="SAM" id="MobiDB-lite"/>
    </source>
</evidence>
<dbReference type="PANTHER" id="PTHR12856">
    <property type="entry name" value="TRANSCRIPTION INITIATION FACTOR IIH-RELATED"/>
    <property type="match status" value="1"/>
</dbReference>
<dbReference type="Proteomes" id="UP000014500">
    <property type="component" value="Unassembled WGS sequence"/>
</dbReference>
<organism evidence="9 10">
    <name type="scientific">Strigamia maritima</name>
    <name type="common">European centipede</name>
    <name type="synonym">Geophilus maritimus</name>
    <dbReference type="NCBI Taxonomy" id="126957"/>
    <lineage>
        <taxon>Eukaryota</taxon>
        <taxon>Metazoa</taxon>
        <taxon>Ecdysozoa</taxon>
        <taxon>Arthropoda</taxon>
        <taxon>Myriapoda</taxon>
        <taxon>Chilopoda</taxon>
        <taxon>Pleurostigmophora</taxon>
        <taxon>Geophilomorpha</taxon>
        <taxon>Linotaeniidae</taxon>
        <taxon>Strigamia</taxon>
    </lineage>
</organism>
<feature type="domain" description="BSD" evidence="8">
    <location>
        <begin position="181"/>
        <end position="233"/>
    </location>
</feature>
<dbReference type="SUPFAM" id="SSF50729">
    <property type="entry name" value="PH domain-like"/>
    <property type="match status" value="1"/>
</dbReference>
<keyword evidence="5" id="KW-0804">Transcription</keyword>
<evidence type="ECO:0000313" key="10">
    <source>
        <dbReference type="Proteomes" id="UP000014500"/>
    </source>
</evidence>
<dbReference type="STRING" id="126957.T1JKT1"/>
<dbReference type="PROSITE" id="PS50858">
    <property type="entry name" value="BSD"/>
    <property type="match status" value="2"/>
</dbReference>
<dbReference type="GO" id="GO:0006289">
    <property type="term" value="P:nucleotide-excision repair"/>
    <property type="evidence" value="ECO:0007669"/>
    <property type="project" value="InterPro"/>
</dbReference>
<protein>
    <recommendedName>
        <fullName evidence="8">BSD domain-containing protein</fullName>
    </recommendedName>
</protein>
<reference evidence="10" key="1">
    <citation type="submission" date="2011-05" db="EMBL/GenBank/DDBJ databases">
        <authorList>
            <person name="Richards S.R."/>
            <person name="Qu J."/>
            <person name="Jiang H."/>
            <person name="Jhangiani S.N."/>
            <person name="Agravi P."/>
            <person name="Goodspeed R."/>
            <person name="Gross S."/>
            <person name="Mandapat C."/>
            <person name="Jackson L."/>
            <person name="Mathew T."/>
            <person name="Pu L."/>
            <person name="Thornton R."/>
            <person name="Saada N."/>
            <person name="Wilczek-Boney K.B."/>
            <person name="Lee S."/>
            <person name="Kovar C."/>
            <person name="Wu Y."/>
            <person name="Scherer S.E."/>
            <person name="Worley K.C."/>
            <person name="Muzny D.M."/>
            <person name="Gibbs R."/>
        </authorList>
    </citation>
    <scope>NUCLEOTIDE SEQUENCE</scope>
    <source>
        <strain evidence="10">Brora</strain>
    </source>
</reference>
<evidence type="ECO:0000256" key="1">
    <source>
        <dbReference type="ARBA" id="ARBA00004123"/>
    </source>
</evidence>
<evidence type="ECO:0000313" key="9">
    <source>
        <dbReference type="EnsemblMetazoa" id="SMAR014461-PA"/>
    </source>
</evidence>
<dbReference type="OMA" id="VCTCELL"/>
<dbReference type="GO" id="GO:0006351">
    <property type="term" value="P:DNA-templated transcription"/>
    <property type="evidence" value="ECO:0007669"/>
    <property type="project" value="InterPro"/>
</dbReference>
<evidence type="ECO:0000256" key="4">
    <source>
        <dbReference type="ARBA" id="ARBA00023015"/>
    </source>
</evidence>
<dbReference type="SUPFAM" id="SSF140383">
    <property type="entry name" value="BSD domain-like"/>
    <property type="match status" value="2"/>
</dbReference>
<dbReference type="InterPro" id="IPR013876">
    <property type="entry name" value="TFIIH_BTF_p62_N"/>
</dbReference>
<reference evidence="9" key="2">
    <citation type="submission" date="2015-02" db="UniProtKB">
        <authorList>
            <consortium name="EnsemblMetazoa"/>
        </authorList>
    </citation>
    <scope>IDENTIFICATION</scope>
</reference>
<feature type="domain" description="BSD" evidence="8">
    <location>
        <begin position="102"/>
        <end position="157"/>
    </location>
</feature>
<dbReference type="InterPro" id="IPR005607">
    <property type="entry name" value="BSD_dom"/>
</dbReference>
<comment type="similarity">
    <text evidence="2">Belongs to the TFB1 family.</text>
</comment>
<accession>T1JKT1</accession>
<dbReference type="Gene3D" id="2.30.29.30">
    <property type="entry name" value="Pleckstrin-homology domain (PH domain)/Phosphotyrosine-binding domain (PTB)"/>
    <property type="match status" value="1"/>
</dbReference>
<dbReference type="GO" id="GO:0000439">
    <property type="term" value="C:transcription factor TFIIH core complex"/>
    <property type="evidence" value="ECO:0007669"/>
    <property type="project" value="InterPro"/>
</dbReference>
<keyword evidence="6" id="KW-0539">Nucleus</keyword>
<dbReference type="Gene3D" id="1.10.3970.10">
    <property type="entry name" value="BSD domain"/>
    <property type="match status" value="1"/>
</dbReference>
<feature type="region of interest" description="Disordered" evidence="7">
    <location>
        <begin position="322"/>
        <end position="363"/>
    </location>
</feature>
<comment type="subcellular location">
    <subcellularLocation>
        <location evidence="1">Nucleus</location>
    </subcellularLocation>
</comment>